<evidence type="ECO:0000313" key="4">
    <source>
        <dbReference type="Proteomes" id="UP001138661"/>
    </source>
</evidence>
<dbReference type="AlphaFoldDB" id="A0A9X1JYN4"/>
<comment type="caution">
    <text evidence="3">The sequence shown here is derived from an EMBL/GenBank/DDBJ whole genome shotgun (WGS) entry which is preliminary data.</text>
</comment>
<reference evidence="3" key="1">
    <citation type="submission" date="2021-07" db="EMBL/GenBank/DDBJ databases">
        <title>Roseobacter insulae sp. nov., isolated from a tidal flat.</title>
        <authorList>
            <person name="Park S."/>
            <person name="Yoon J.-H."/>
        </authorList>
    </citation>
    <scope>NUCLEOTIDE SEQUENCE</scope>
    <source>
        <strain evidence="3">YSTF-M11</strain>
    </source>
</reference>
<dbReference type="RefSeq" id="WP_219498002.1">
    <property type="nucleotide sequence ID" value="NZ_JAHXDN010000001.1"/>
</dbReference>
<evidence type="ECO:0000256" key="1">
    <source>
        <dbReference type="SAM" id="Coils"/>
    </source>
</evidence>
<name>A0A9X1JYN4_9RHOB</name>
<sequence>MAGRLKLKLPVIEKIEFTDFELYQKKPSSSVPVNKPVFCLIGANGLGKSTFLNAVLYALTGAIPVRSKGFLTMDEYAKEATRPRYVRDYFGGRLPEACRTRAAVSLTLRWPDGRIVLKRPIFKEGGQGGFEKRPIAPEDGKQSDKHEGFGDYKTEVARLCGLESFEHFLFLMHFVCVFDEDRHLLLWDQRALSSAIMLAFGQSLSKLEEQDALNEEIRREDSRARNAKFMATKAREQIKSIEAVLSDGDEDSSLSDAELEVQHNRLQQEVENAISHLNSKDKQLREIEGEWGTKSAALSEARLEYSTLFAERSASTPIAFHHPVIRATISEDKCAICGTHGVGKQIEVVQSSNECPLCSSSLEAPSPDENLIERLTALDQRIERLRMDLDAVIERRSRVASERESAFLARQAAQSALEEFLSERPEASWGFAEGGVSNIPKGLKELREQQDKFNEDAVNHRKQRNKLRKQLSVLETNTSRQYEEVGGVFVKRFSELAGAFIGLPIEINLSQKTGVTTGFDVDLRMNHQVRADDSTVSESQRFFLDIALRMALVEFVAFDEATLIVDTPEGSLDIAYEAKAGAMFSDFASSNNRILMTANLRSSALLEELAQLQRKEGMQLVKMTEWAELSAVQKAEEVRFERAYKDIERHLQ</sequence>
<dbReference type="InterPro" id="IPR038729">
    <property type="entry name" value="Rad50/SbcC_AAA"/>
</dbReference>
<dbReference type="Proteomes" id="UP001138661">
    <property type="component" value="Unassembled WGS sequence"/>
</dbReference>
<organism evidence="3 4">
    <name type="scientific">Roseobacter insulae</name>
    <dbReference type="NCBI Taxonomy" id="2859783"/>
    <lineage>
        <taxon>Bacteria</taxon>
        <taxon>Pseudomonadati</taxon>
        <taxon>Pseudomonadota</taxon>
        <taxon>Alphaproteobacteria</taxon>
        <taxon>Rhodobacterales</taxon>
        <taxon>Roseobacteraceae</taxon>
        <taxon>Roseobacter</taxon>
    </lineage>
</organism>
<feature type="coiled-coil region" evidence="1">
    <location>
        <begin position="443"/>
        <end position="477"/>
    </location>
</feature>
<evidence type="ECO:0000259" key="2">
    <source>
        <dbReference type="Pfam" id="PF13476"/>
    </source>
</evidence>
<dbReference type="EMBL" id="JAHXDN010000001">
    <property type="protein sequence ID" value="MBW4706394.1"/>
    <property type="molecule type" value="Genomic_DNA"/>
</dbReference>
<protein>
    <recommendedName>
        <fullName evidence="2">Rad50/SbcC-type AAA domain-containing protein</fullName>
    </recommendedName>
</protein>
<proteinExistence type="predicted"/>
<keyword evidence="4" id="KW-1185">Reference proteome</keyword>
<dbReference type="PANTHER" id="PTHR32114:SF2">
    <property type="entry name" value="ABC TRANSPORTER ABCH.3"/>
    <property type="match status" value="1"/>
</dbReference>
<evidence type="ECO:0000313" key="3">
    <source>
        <dbReference type="EMBL" id="MBW4706394.1"/>
    </source>
</evidence>
<feature type="domain" description="Rad50/SbcC-type AAA" evidence="2">
    <location>
        <begin position="22"/>
        <end position="67"/>
    </location>
</feature>
<dbReference type="GO" id="GO:0016887">
    <property type="term" value="F:ATP hydrolysis activity"/>
    <property type="evidence" value="ECO:0007669"/>
    <property type="project" value="InterPro"/>
</dbReference>
<gene>
    <name evidence="3" type="ORF">KX928_01185</name>
</gene>
<accession>A0A9X1JYN4</accession>
<dbReference type="Pfam" id="PF13476">
    <property type="entry name" value="AAA_23"/>
    <property type="match status" value="1"/>
</dbReference>
<dbReference type="GO" id="GO:0006302">
    <property type="term" value="P:double-strand break repair"/>
    <property type="evidence" value="ECO:0007669"/>
    <property type="project" value="InterPro"/>
</dbReference>
<dbReference type="PANTHER" id="PTHR32114">
    <property type="entry name" value="ABC TRANSPORTER ABCH.3"/>
    <property type="match status" value="1"/>
</dbReference>
<feature type="coiled-coil region" evidence="1">
    <location>
        <begin position="368"/>
        <end position="395"/>
    </location>
</feature>
<keyword evidence="1" id="KW-0175">Coiled coil</keyword>